<reference evidence="2 3" key="1">
    <citation type="submission" date="2018-01" db="EMBL/GenBank/DDBJ databases">
        <title>Genomic Encyclopedia of Type Strains, Phase III (KMG-III): the genomes of soil and plant-associated and newly described type strains.</title>
        <authorList>
            <person name="Whitman W."/>
        </authorList>
    </citation>
    <scope>NUCLEOTIDE SEQUENCE [LARGE SCALE GENOMIC DNA]</scope>
    <source>
        <strain evidence="2 3">JCM 18070</strain>
    </source>
</reference>
<gene>
    <name evidence="2" type="ORF">B0G62_10441</name>
</gene>
<sequence>MARYAVVIANVVENVIEWDGTTPYSPGENATLVQSDTLNIGDGHEAQNSAPAGNTQS</sequence>
<dbReference type="RefSeq" id="WP_167401220.1">
    <property type="nucleotide sequence ID" value="NZ_PQGA01000004.1"/>
</dbReference>
<feature type="region of interest" description="Disordered" evidence="1">
    <location>
        <begin position="37"/>
        <end position="57"/>
    </location>
</feature>
<dbReference type="Proteomes" id="UP000237381">
    <property type="component" value="Unassembled WGS sequence"/>
</dbReference>
<proteinExistence type="predicted"/>
<feature type="compositionally biased region" description="Polar residues" evidence="1">
    <location>
        <begin position="46"/>
        <end position="57"/>
    </location>
</feature>
<evidence type="ECO:0000313" key="2">
    <source>
        <dbReference type="EMBL" id="POR52744.1"/>
    </source>
</evidence>
<keyword evidence="3" id="KW-1185">Reference proteome</keyword>
<name>A0A2S4MDF1_9BURK</name>
<dbReference type="AlphaFoldDB" id="A0A2S4MDF1"/>
<evidence type="ECO:0000313" key="3">
    <source>
        <dbReference type="Proteomes" id="UP000237381"/>
    </source>
</evidence>
<accession>A0A2S4MDF1</accession>
<organism evidence="2 3">
    <name type="scientific">Paraburkholderia eburnea</name>
    <dbReference type="NCBI Taxonomy" id="1189126"/>
    <lineage>
        <taxon>Bacteria</taxon>
        <taxon>Pseudomonadati</taxon>
        <taxon>Pseudomonadota</taxon>
        <taxon>Betaproteobacteria</taxon>
        <taxon>Burkholderiales</taxon>
        <taxon>Burkholderiaceae</taxon>
        <taxon>Paraburkholderia</taxon>
    </lineage>
</organism>
<evidence type="ECO:0000256" key="1">
    <source>
        <dbReference type="SAM" id="MobiDB-lite"/>
    </source>
</evidence>
<protein>
    <submittedName>
        <fullName evidence="2">Uncharacterized protein</fullName>
    </submittedName>
</protein>
<dbReference type="EMBL" id="PQGA01000004">
    <property type="protein sequence ID" value="POR52744.1"/>
    <property type="molecule type" value="Genomic_DNA"/>
</dbReference>
<comment type="caution">
    <text evidence="2">The sequence shown here is derived from an EMBL/GenBank/DDBJ whole genome shotgun (WGS) entry which is preliminary data.</text>
</comment>